<evidence type="ECO:0000256" key="9">
    <source>
        <dbReference type="ARBA" id="ARBA00023079"/>
    </source>
</evidence>
<dbReference type="PATRIC" id="fig|1203554.3.peg.2126"/>
<evidence type="ECO:0000256" key="4">
    <source>
        <dbReference type="ARBA" id="ARBA00012930"/>
    </source>
</evidence>
<dbReference type="PANTHER" id="PTHR31118">
    <property type="entry name" value="CYCLASE-LIKE PROTEIN 2"/>
    <property type="match status" value="1"/>
</dbReference>
<evidence type="ECO:0000256" key="7">
    <source>
        <dbReference type="ARBA" id="ARBA00022801"/>
    </source>
</evidence>
<sequence length="220" mass="23085">MKQSLIDITPKMGVRTPVYPGDPPFVVRLTASVAAGDPADVSAVSFSAHCGAHVDAPAHLFPGTGDAASLPLERFVGPCLVIDLTELEPEAAPSELVRPQTIAAVKALMGGKALPSRVLIKTRRSQPPVWSSDFRALSPECVEAFLAEGVELVGVDVPSIDPADSEELLAHRIALSRGLTVMENLDLSAVMAGSYELIALPLPLEGVEASPVRAVLRSIP</sequence>
<reference evidence="12 13" key="1">
    <citation type="submission" date="2013-04" db="EMBL/GenBank/DDBJ databases">
        <title>The Genome Sequence of Sutterella wadsworthensis HGA0223.</title>
        <authorList>
            <consortium name="The Broad Institute Genomics Platform"/>
            <person name="Earl A."/>
            <person name="Ward D."/>
            <person name="Feldgarden M."/>
            <person name="Gevers D."/>
            <person name="Schmidt T.M."/>
            <person name="Dover J."/>
            <person name="Dai D."/>
            <person name="Walker B."/>
            <person name="Young S."/>
            <person name="Zeng Q."/>
            <person name="Gargeya S."/>
            <person name="Fitzgerald M."/>
            <person name="Haas B."/>
            <person name="Abouelleil A."/>
            <person name="Allen A.W."/>
            <person name="Alvarado L."/>
            <person name="Arachchi H.M."/>
            <person name="Berlin A.M."/>
            <person name="Chapman S.B."/>
            <person name="Gainer-Dewar J."/>
            <person name="Goldberg J."/>
            <person name="Griggs A."/>
            <person name="Gujja S."/>
            <person name="Hansen M."/>
            <person name="Howarth C."/>
            <person name="Imamovic A."/>
            <person name="Ireland A."/>
            <person name="Larimer J."/>
            <person name="McCowan C."/>
            <person name="Murphy C."/>
            <person name="Pearson M."/>
            <person name="Poon T.W."/>
            <person name="Priest M."/>
            <person name="Roberts A."/>
            <person name="Saif S."/>
            <person name="Shea T."/>
            <person name="Sisk P."/>
            <person name="Sykes S."/>
            <person name="Wortman J."/>
            <person name="Nusbaum C."/>
            <person name="Birren B."/>
        </authorList>
    </citation>
    <scope>NUCLEOTIDE SEQUENCE [LARGE SCALE GENOMIC DNA]</scope>
    <source>
        <strain evidence="12 13">HGA0223</strain>
    </source>
</reference>
<evidence type="ECO:0000256" key="5">
    <source>
        <dbReference type="ARBA" id="ARBA00014889"/>
    </source>
</evidence>
<dbReference type="GO" id="GO:0019441">
    <property type="term" value="P:L-tryptophan catabolic process to kynurenine"/>
    <property type="evidence" value="ECO:0007669"/>
    <property type="project" value="InterPro"/>
</dbReference>
<dbReference type="GO" id="GO:0046872">
    <property type="term" value="F:metal ion binding"/>
    <property type="evidence" value="ECO:0007669"/>
    <property type="project" value="UniProtKB-KW"/>
</dbReference>
<comment type="subunit">
    <text evidence="3">Homodimer.</text>
</comment>
<dbReference type="EMBL" id="ATCF01000030">
    <property type="protein sequence ID" value="EPD97902.1"/>
    <property type="molecule type" value="Genomic_DNA"/>
</dbReference>
<dbReference type="RefSeq" id="WP_005432126.1">
    <property type="nucleotide sequence ID" value="NZ_KE150481.1"/>
</dbReference>
<dbReference type="GO" id="GO:0004061">
    <property type="term" value="F:arylformamidase activity"/>
    <property type="evidence" value="ECO:0007669"/>
    <property type="project" value="UniProtKB-EC"/>
</dbReference>
<name>S3BUS7_9BURK</name>
<evidence type="ECO:0000313" key="13">
    <source>
        <dbReference type="Proteomes" id="UP000014400"/>
    </source>
</evidence>
<evidence type="ECO:0000256" key="2">
    <source>
        <dbReference type="ARBA" id="ARBA00002204"/>
    </source>
</evidence>
<dbReference type="eggNOG" id="COG1878">
    <property type="taxonomic scope" value="Bacteria"/>
</dbReference>
<gene>
    <name evidence="12" type="ORF">HMPREF1476_02045</name>
</gene>
<dbReference type="FunFam" id="3.50.30.50:FF:000001">
    <property type="entry name" value="Kynurenine formamidase"/>
    <property type="match status" value="1"/>
</dbReference>
<keyword evidence="13" id="KW-1185">Reference proteome</keyword>
<dbReference type="HOGENOM" id="CLU_030671_3_1_4"/>
<keyword evidence="9" id="KW-0823">Tryptophan catabolism</keyword>
<evidence type="ECO:0000256" key="8">
    <source>
        <dbReference type="ARBA" id="ARBA00022833"/>
    </source>
</evidence>
<dbReference type="InterPro" id="IPR007325">
    <property type="entry name" value="KFase/CYL"/>
</dbReference>
<dbReference type="Gene3D" id="3.50.30.50">
    <property type="entry name" value="Putative cyclase"/>
    <property type="match status" value="1"/>
</dbReference>
<dbReference type="SUPFAM" id="SSF102198">
    <property type="entry name" value="Putative cyclase"/>
    <property type="match status" value="1"/>
</dbReference>
<dbReference type="PANTHER" id="PTHR31118:SF12">
    <property type="entry name" value="CYCLASE-LIKE PROTEIN 2"/>
    <property type="match status" value="1"/>
</dbReference>
<dbReference type="Pfam" id="PF04199">
    <property type="entry name" value="Cyclase"/>
    <property type="match status" value="1"/>
</dbReference>
<proteinExistence type="predicted"/>
<comment type="cofactor">
    <cofactor evidence="1">
        <name>Zn(2+)</name>
        <dbReference type="ChEBI" id="CHEBI:29105"/>
    </cofactor>
</comment>
<organism evidence="12 13">
    <name type="scientific">Sutterella wadsworthensis HGA0223</name>
    <dbReference type="NCBI Taxonomy" id="1203554"/>
    <lineage>
        <taxon>Bacteria</taxon>
        <taxon>Pseudomonadati</taxon>
        <taxon>Pseudomonadota</taxon>
        <taxon>Betaproteobacteria</taxon>
        <taxon>Burkholderiales</taxon>
        <taxon>Sutterellaceae</taxon>
        <taxon>Sutterella</taxon>
    </lineage>
</organism>
<evidence type="ECO:0000256" key="3">
    <source>
        <dbReference type="ARBA" id="ARBA00011738"/>
    </source>
</evidence>
<accession>S3BUS7</accession>
<comment type="catalytic activity">
    <reaction evidence="10">
        <text>N-formyl-L-kynurenine + H2O = L-kynurenine + formate + H(+)</text>
        <dbReference type="Rhea" id="RHEA:13009"/>
        <dbReference type="ChEBI" id="CHEBI:15377"/>
        <dbReference type="ChEBI" id="CHEBI:15378"/>
        <dbReference type="ChEBI" id="CHEBI:15740"/>
        <dbReference type="ChEBI" id="CHEBI:57959"/>
        <dbReference type="ChEBI" id="CHEBI:58629"/>
        <dbReference type="EC" id="3.5.1.9"/>
    </reaction>
</comment>
<evidence type="ECO:0000256" key="10">
    <source>
        <dbReference type="ARBA" id="ARBA00048496"/>
    </source>
</evidence>
<keyword evidence="6" id="KW-0479">Metal-binding</keyword>
<keyword evidence="8" id="KW-0862">Zinc</keyword>
<dbReference type="EC" id="3.5.1.9" evidence="4"/>
<dbReference type="GeneID" id="64062583"/>
<dbReference type="InterPro" id="IPR037175">
    <property type="entry name" value="KFase_sf"/>
</dbReference>
<dbReference type="Proteomes" id="UP000014400">
    <property type="component" value="Unassembled WGS sequence"/>
</dbReference>
<keyword evidence="7" id="KW-0378">Hydrolase</keyword>
<evidence type="ECO:0000256" key="1">
    <source>
        <dbReference type="ARBA" id="ARBA00001947"/>
    </source>
</evidence>
<protein>
    <recommendedName>
        <fullName evidence="5">Kynurenine formamidase</fullName>
        <ecNumber evidence="4">3.5.1.9</ecNumber>
    </recommendedName>
</protein>
<comment type="function">
    <text evidence="2">Catalyzes the hydrolysis of N-formyl-L-kynurenine to L-kynurenine, the second step in the kynurenine pathway of tryptophan degradation.</text>
</comment>
<evidence type="ECO:0000313" key="12">
    <source>
        <dbReference type="EMBL" id="EPD97902.1"/>
    </source>
</evidence>
<comment type="caution">
    <text evidence="12">The sequence shown here is derived from an EMBL/GenBank/DDBJ whole genome shotgun (WGS) entry which is preliminary data.</text>
</comment>
<comment type="pathway">
    <text evidence="11">Amino-acid degradation; L-tryptophan degradation via kynurenine pathway; L-kynurenine from L-tryptophan: step 2/2.</text>
</comment>
<dbReference type="AlphaFoldDB" id="S3BUS7"/>
<evidence type="ECO:0000256" key="6">
    <source>
        <dbReference type="ARBA" id="ARBA00022723"/>
    </source>
</evidence>
<evidence type="ECO:0000256" key="11">
    <source>
        <dbReference type="ARBA" id="ARBA00060547"/>
    </source>
</evidence>
<dbReference type="STRING" id="1203554.HMPREF1476_02045"/>